<keyword evidence="3 10" id="KW-0813">Transport</keyword>
<reference evidence="12 13" key="1">
    <citation type="journal article" date="2016" name="Nat. Commun.">
        <title>Thousands of microbial genomes shed light on interconnected biogeochemical processes in an aquifer system.</title>
        <authorList>
            <person name="Anantharaman K."/>
            <person name="Brown C.T."/>
            <person name="Hug L.A."/>
            <person name="Sharon I."/>
            <person name="Castelle C.J."/>
            <person name="Probst A.J."/>
            <person name="Thomas B.C."/>
            <person name="Singh A."/>
            <person name="Wilkins M.J."/>
            <person name="Karaoz U."/>
            <person name="Brodie E.L."/>
            <person name="Williams K.H."/>
            <person name="Hubbard S.S."/>
            <person name="Banfield J.F."/>
        </authorList>
    </citation>
    <scope>NUCLEOTIDE SEQUENCE [LARGE SCALE GENOMIC DNA]</scope>
</reference>
<dbReference type="Pfam" id="PF00344">
    <property type="entry name" value="SecY"/>
    <property type="match status" value="1"/>
</dbReference>
<evidence type="ECO:0000256" key="9">
    <source>
        <dbReference type="ARBA" id="ARBA00039733"/>
    </source>
</evidence>
<comment type="subcellular location">
    <subcellularLocation>
        <location evidence="10">Cell membrane</location>
        <topology evidence="10">Multi-pass membrane protein</topology>
    </subcellularLocation>
    <subcellularLocation>
        <location evidence="1">Membrane</location>
        <topology evidence="1">Multi-pass membrane protein</topology>
    </subcellularLocation>
</comment>
<accession>A0A1G2LD90</accession>
<comment type="similarity">
    <text evidence="2 10 11">Belongs to the SecY/SEC61-alpha family.</text>
</comment>
<feature type="transmembrane region" description="Helical" evidence="10">
    <location>
        <begin position="213"/>
        <end position="233"/>
    </location>
</feature>
<evidence type="ECO:0000256" key="1">
    <source>
        <dbReference type="ARBA" id="ARBA00004141"/>
    </source>
</evidence>
<comment type="function">
    <text evidence="10">The central subunit of the protein translocation channel SecYEG. Consists of two halves formed by TMs 1-5 and 6-10. These two domains form a lateral gate at the front which open onto the bilayer between TMs 2 and 7, and are clamped together by SecE at the back. The channel is closed by both a pore ring composed of hydrophobic SecY resides and a short helix (helix 2A) on the extracellular side of the membrane which forms a plug. The plug probably moves laterally to allow the channel to open. The ring and the pore may move independently.</text>
</comment>
<comment type="caution">
    <text evidence="10">Lacks conserved residue(s) required for the propagation of feature annotation.</text>
</comment>
<dbReference type="InterPro" id="IPR026593">
    <property type="entry name" value="SecY"/>
</dbReference>
<evidence type="ECO:0000256" key="6">
    <source>
        <dbReference type="ARBA" id="ARBA00022989"/>
    </source>
</evidence>
<dbReference type="PIRSF" id="PIRSF004557">
    <property type="entry name" value="SecY"/>
    <property type="match status" value="1"/>
</dbReference>
<evidence type="ECO:0000256" key="8">
    <source>
        <dbReference type="ARBA" id="ARBA00023136"/>
    </source>
</evidence>
<dbReference type="PANTHER" id="PTHR10906">
    <property type="entry name" value="SECY/SEC61-ALPHA FAMILY MEMBER"/>
    <property type="match status" value="1"/>
</dbReference>
<feature type="transmembrane region" description="Helical" evidence="10">
    <location>
        <begin position="171"/>
        <end position="190"/>
    </location>
</feature>
<evidence type="ECO:0000256" key="7">
    <source>
        <dbReference type="ARBA" id="ARBA00023010"/>
    </source>
</evidence>
<keyword evidence="8 10" id="KW-0472">Membrane</keyword>
<feature type="transmembrane region" description="Helical" evidence="10">
    <location>
        <begin position="367"/>
        <end position="389"/>
    </location>
</feature>
<evidence type="ECO:0000256" key="4">
    <source>
        <dbReference type="ARBA" id="ARBA00022692"/>
    </source>
</evidence>
<protein>
    <recommendedName>
        <fullName evidence="9 10">Protein translocase subunit SecY</fullName>
    </recommendedName>
</protein>
<dbReference type="SUPFAM" id="SSF103491">
    <property type="entry name" value="Preprotein translocase SecY subunit"/>
    <property type="match status" value="1"/>
</dbReference>
<proteinExistence type="inferred from homology"/>
<dbReference type="PRINTS" id="PR00303">
    <property type="entry name" value="SECYTRNLCASE"/>
</dbReference>
<dbReference type="AlphaFoldDB" id="A0A1G2LD90"/>
<dbReference type="GO" id="GO:0005886">
    <property type="term" value="C:plasma membrane"/>
    <property type="evidence" value="ECO:0007669"/>
    <property type="project" value="UniProtKB-SubCell"/>
</dbReference>
<feature type="transmembrane region" description="Helical" evidence="10">
    <location>
        <begin position="395"/>
        <end position="416"/>
    </location>
</feature>
<keyword evidence="5 10" id="KW-0653">Protein transport</keyword>
<feature type="transmembrane region" description="Helical" evidence="10">
    <location>
        <begin position="144"/>
        <end position="164"/>
    </location>
</feature>
<organism evidence="12 13">
    <name type="scientific">Candidatus Sungbacteria bacterium RIFCSPLOWO2_01_FULL_60_25</name>
    <dbReference type="NCBI Taxonomy" id="1802281"/>
    <lineage>
        <taxon>Bacteria</taxon>
        <taxon>Candidatus Sungiibacteriota</taxon>
    </lineage>
</organism>
<evidence type="ECO:0000256" key="2">
    <source>
        <dbReference type="ARBA" id="ARBA00005751"/>
    </source>
</evidence>
<sequence>MFERFLLAFKLPDLRKKILFVLAILIVFRLVAAIPVPGADPERLRQFLGSNQFFGLLNVFSGGVLENLSIAMLGVGPYITASIIMQLLTMIFPRMKEMYQEEGEAGRARFNQYSRLLTVPLALLQSYALIVVLERQQVLDLSAFGYLTSMITVTAGTMFLMWLGELISEKNIGNGISLLIFAGIVSRLPVDFRNMLADIGALPFPMHLDGAKLPYYLVFLAASLVVVAGVVVITEGQRNIPVSYAKRIRGNRVFGGVETHLPLRVNQAGVIPIIFAISIILFPGLIGSFLTTVPNPTIQTIGNTLVNLLQNQLLYGALYFLFVFLFTYFYTAVTFDPDAIATNVQKQGGFILGIRPGRPTAEFLQRILSRITLFGALFLGVIAILPLLVQAGFQTTAVTIGGTSLLIAVSVVLETLKQIDAQLVMHEYE</sequence>
<dbReference type="GO" id="GO:0065002">
    <property type="term" value="P:intracellular protein transmembrane transport"/>
    <property type="evidence" value="ECO:0007669"/>
    <property type="project" value="UniProtKB-UniRule"/>
</dbReference>
<dbReference type="PROSITE" id="PS00755">
    <property type="entry name" value="SECY_1"/>
    <property type="match status" value="1"/>
</dbReference>
<feature type="transmembrane region" description="Helical" evidence="10">
    <location>
        <begin position="270"/>
        <end position="293"/>
    </location>
</feature>
<comment type="caution">
    <text evidence="12">The sequence shown here is derived from an EMBL/GenBank/DDBJ whole genome shotgun (WGS) entry which is preliminary data.</text>
</comment>
<dbReference type="GO" id="GO:0006605">
    <property type="term" value="P:protein targeting"/>
    <property type="evidence" value="ECO:0007669"/>
    <property type="project" value="UniProtKB-UniRule"/>
</dbReference>
<gene>
    <name evidence="10" type="primary">secY</name>
    <name evidence="12" type="ORF">A3A44_01655</name>
</gene>
<dbReference type="InterPro" id="IPR002208">
    <property type="entry name" value="SecY/SEC61-alpha"/>
</dbReference>
<dbReference type="Proteomes" id="UP000178977">
    <property type="component" value="Unassembled WGS sequence"/>
</dbReference>
<evidence type="ECO:0000256" key="10">
    <source>
        <dbReference type="HAMAP-Rule" id="MF_01465"/>
    </source>
</evidence>
<name>A0A1G2LD90_9BACT</name>
<evidence type="ECO:0000313" key="12">
    <source>
        <dbReference type="EMBL" id="OHA09560.1"/>
    </source>
</evidence>
<feature type="transmembrane region" description="Helical" evidence="10">
    <location>
        <begin position="70"/>
        <end position="92"/>
    </location>
</feature>
<keyword evidence="6 10" id="KW-1133">Transmembrane helix</keyword>
<dbReference type="FunFam" id="1.10.3370.10:FF:000001">
    <property type="entry name" value="Preprotein translocase subunit SecY"/>
    <property type="match status" value="1"/>
</dbReference>
<comment type="subunit">
    <text evidence="10">Component of the Sec protein translocase complex. Heterotrimer consisting of SecY, SecE and SecG subunits. The heterotrimers can form oligomers, although 1 heterotrimer is thought to be able to translocate proteins. Interacts with the ribosome. Interacts with SecDF, and other proteins may be involved. Interacts with SecA.</text>
</comment>
<dbReference type="HAMAP" id="MF_01465">
    <property type="entry name" value="SecY"/>
    <property type="match status" value="1"/>
</dbReference>
<evidence type="ECO:0000256" key="5">
    <source>
        <dbReference type="ARBA" id="ARBA00022927"/>
    </source>
</evidence>
<evidence type="ECO:0000256" key="3">
    <source>
        <dbReference type="ARBA" id="ARBA00022448"/>
    </source>
</evidence>
<dbReference type="NCBIfam" id="TIGR00967">
    <property type="entry name" value="3a0501s007"/>
    <property type="match status" value="1"/>
</dbReference>
<keyword evidence="4 10" id="KW-0812">Transmembrane</keyword>
<keyword evidence="10" id="KW-1003">Cell membrane</keyword>
<evidence type="ECO:0000256" key="11">
    <source>
        <dbReference type="RuleBase" id="RU004349"/>
    </source>
</evidence>
<dbReference type="EMBL" id="MHQT01000022">
    <property type="protein sequence ID" value="OHA09560.1"/>
    <property type="molecule type" value="Genomic_DNA"/>
</dbReference>
<dbReference type="GO" id="GO:0043952">
    <property type="term" value="P:protein transport by the Sec complex"/>
    <property type="evidence" value="ECO:0007669"/>
    <property type="project" value="UniProtKB-UniRule"/>
</dbReference>
<feature type="transmembrane region" description="Helical" evidence="10">
    <location>
        <begin position="113"/>
        <end position="132"/>
    </location>
</feature>
<feature type="transmembrane region" description="Helical" evidence="10">
    <location>
        <begin position="313"/>
        <end position="333"/>
    </location>
</feature>
<keyword evidence="7 10" id="KW-0811">Translocation</keyword>
<dbReference type="Gene3D" id="1.10.3370.10">
    <property type="entry name" value="SecY subunit domain"/>
    <property type="match status" value="1"/>
</dbReference>
<dbReference type="InterPro" id="IPR030659">
    <property type="entry name" value="SecY_CS"/>
</dbReference>
<dbReference type="STRING" id="1802281.A3A44_01655"/>
<evidence type="ECO:0000313" key="13">
    <source>
        <dbReference type="Proteomes" id="UP000178977"/>
    </source>
</evidence>
<dbReference type="InterPro" id="IPR023201">
    <property type="entry name" value="SecY_dom_sf"/>
</dbReference>